<dbReference type="AlphaFoldDB" id="A0A845Q0L3"/>
<sequence>MKYTIKRYNKILAQVVPQGTVSTKIMGEELVNMTFELPQMLKFQVGDAVEVYGVSYQLLQAPVVEKINTRLFKYSLEFGSIKYELSKIQLLFPDSENKLSLSEGDPIGDADLLLTLILNNANRVGSGWKKGEVLKTETKQVNFNQDNCLSALSKIAETFEIEYWIDSNKLIHIGERKQESGYSLQYGQNRGLKSITRTPMDGSNIVTRLYATGSEKNIGSQYRNGSKRLKMEVPYLEKNTQIYSVIEHVEKFEDIFPKRLGKVTAVDVNNPLVFSDATLDFNLNQRDSHGTTILIKGVSPKVAFQTGQLAGYVFEIKEQGYNSKNKSFSLLKNKDEKALEVPNQFLRPQVGDTYIITDIAMPLSYIVKAEAELKAKAQEYLDKNSKERIKYTVVSDPLYFKGIQANIKLGYTVHFKDEQLGLDAHLRILSISKDLQNPYKVSFEIGESAQVISIVRAYIEKEKQQSALIKTQKDNAQLARRSYEMDREEFDKYFDNSGYLDPVRIKPQTIETGMLSIGSRSQQLSLANVVLEVSPDNKRLINPRGQLIHLSMDPKKRRTWEIAEGVQQNISEKFNYIYVKVHREGSKATIEVTEKQIGLENEPLFYYFLVGSLSSVIDGFRRIKTHYGFTQISPREITTGRIRSADGNNWIDLLQDSIEINARVRFAPGSPAQKYVDEKFTTAKLNTEKAIDQMSIGGRNLMKDSEAIALWSFSGSRVIHTLNFNVTEWGASTAVRHQVSEGSHILKAYITLGVIPKGGFQSLSFYAKNLGGAPITFYSNQGGRSTVLQPNESKRIVWERIAGDGIGSLQIQCRTATGSAGFVLWRAQQESGHKATDWTPAPEDVEQRVDTKLKNNESLTKVALANAQNAQATASRVSQLTNFLNTSVNGNVVGTGTLMVGNIGGANAGITGVTDKGPDSVRFFAGSPYAKKDTAPLTILDKGLIKLHHPNGRVGFELGIVNGKLVFNVYDDAGNKTMEMGPRGIIFAEYVADSWSNYSFIKFPDSSYDLNNTDSVINYIKSNLDIKRIWIAPPPKPPLFLHHDGYMVEYEITFPQKDSVKIPYSRYRAGRSYDSNTYVEFENLYFKGEIVKPSKPNHYMELLPDGWYYSSINISVYKDTRNPDEYEIPYQFDVDVIRLQKGIQVESKSYTYSSKV</sequence>
<dbReference type="EMBL" id="JAAABJ010000650">
    <property type="protein sequence ID" value="NAW52178.1"/>
    <property type="molecule type" value="Genomic_DNA"/>
</dbReference>
<name>A0A845Q0L3_9FLAO</name>
<keyword evidence="3" id="KW-1185">Reference proteome</keyword>
<accession>A0A845Q0L3</accession>
<dbReference type="Proteomes" id="UP000553459">
    <property type="component" value="Unassembled WGS sequence"/>
</dbReference>
<evidence type="ECO:0000259" key="1">
    <source>
        <dbReference type="Pfam" id="PF06605"/>
    </source>
</evidence>
<comment type="caution">
    <text evidence="2">The sequence shown here is derived from an EMBL/GenBank/DDBJ whole genome shotgun (WGS) entry which is preliminary data.</text>
</comment>
<dbReference type="InterPro" id="IPR010572">
    <property type="entry name" value="Tail_dom"/>
</dbReference>
<organism evidence="2 3">
    <name type="scientific">Elizabethkingia argenteiflava</name>
    <dbReference type="NCBI Taxonomy" id="2681556"/>
    <lineage>
        <taxon>Bacteria</taxon>
        <taxon>Pseudomonadati</taxon>
        <taxon>Bacteroidota</taxon>
        <taxon>Flavobacteriia</taxon>
        <taxon>Flavobacteriales</taxon>
        <taxon>Weeksellaceae</taxon>
        <taxon>Elizabethkingia</taxon>
    </lineage>
</organism>
<protein>
    <recommendedName>
        <fullName evidence="1">Tail spike domain-containing protein</fullName>
    </recommendedName>
</protein>
<proteinExistence type="predicted"/>
<evidence type="ECO:0000313" key="2">
    <source>
        <dbReference type="EMBL" id="NAW52178.1"/>
    </source>
</evidence>
<gene>
    <name evidence="2" type="ORF">GNY06_12600</name>
</gene>
<feature type="domain" description="Tail spike" evidence="1">
    <location>
        <begin position="113"/>
        <end position="448"/>
    </location>
</feature>
<dbReference type="Pfam" id="PF06605">
    <property type="entry name" value="Prophage_tail"/>
    <property type="match status" value="1"/>
</dbReference>
<dbReference type="RefSeq" id="WP_166520428.1">
    <property type="nucleotide sequence ID" value="NZ_JAAABJ010000650.1"/>
</dbReference>
<evidence type="ECO:0000313" key="3">
    <source>
        <dbReference type="Proteomes" id="UP000553459"/>
    </source>
</evidence>
<reference evidence="2 3" key="1">
    <citation type="submission" date="2019-11" db="EMBL/GenBank/DDBJ databases">
        <title>Characterization of Elizabethkingia argenteiflava sp. nov., isolated from inner surface of Soybean Pods.</title>
        <authorList>
            <person name="Mo S."/>
        </authorList>
    </citation>
    <scope>NUCLEOTIDE SEQUENCE [LARGE SCALE GENOMIC DNA]</scope>
    <source>
        <strain evidence="2 3">YB22</strain>
    </source>
</reference>